<protein>
    <submittedName>
        <fullName evidence="1">Uncharacterized protein</fullName>
    </submittedName>
</protein>
<accession>A0A1L9VHR6</accession>
<dbReference type="VEuPathDB" id="FungiDB:ASPGLDRAFT_399405"/>
<proteinExistence type="predicted"/>
<sequence length="119" mass="13275">MRYSVIPMNLESRPLLIVITTATLSSPPFLLAYQSYIVSFYSISTGYFNQCLTSLLNPPTVRLTTRRSAHAPELLLIPSPLYSNRRAAQRTPFNIRTNGLMSAGDLSPGRRPRPFGCTL</sequence>
<dbReference type="EMBL" id="KV878899">
    <property type="protein sequence ID" value="OJJ83440.1"/>
    <property type="molecule type" value="Genomic_DNA"/>
</dbReference>
<evidence type="ECO:0000313" key="1">
    <source>
        <dbReference type="EMBL" id="OJJ83440.1"/>
    </source>
</evidence>
<keyword evidence="2" id="KW-1185">Reference proteome</keyword>
<reference evidence="2" key="1">
    <citation type="journal article" date="2017" name="Genome Biol.">
        <title>Comparative genomics reveals high biological diversity and specific adaptations in the industrially and medically important fungal genus Aspergillus.</title>
        <authorList>
            <person name="de Vries R.P."/>
            <person name="Riley R."/>
            <person name="Wiebenga A."/>
            <person name="Aguilar-Osorio G."/>
            <person name="Amillis S."/>
            <person name="Uchima C.A."/>
            <person name="Anderluh G."/>
            <person name="Asadollahi M."/>
            <person name="Askin M."/>
            <person name="Barry K."/>
            <person name="Battaglia E."/>
            <person name="Bayram O."/>
            <person name="Benocci T."/>
            <person name="Braus-Stromeyer S.A."/>
            <person name="Caldana C."/>
            <person name="Canovas D."/>
            <person name="Cerqueira G.C."/>
            <person name="Chen F."/>
            <person name="Chen W."/>
            <person name="Choi C."/>
            <person name="Clum A."/>
            <person name="Dos Santos R.A."/>
            <person name="Damasio A.R."/>
            <person name="Diallinas G."/>
            <person name="Emri T."/>
            <person name="Fekete E."/>
            <person name="Flipphi M."/>
            <person name="Freyberg S."/>
            <person name="Gallo A."/>
            <person name="Gournas C."/>
            <person name="Habgood R."/>
            <person name="Hainaut M."/>
            <person name="Harispe M.L."/>
            <person name="Henrissat B."/>
            <person name="Hilden K.S."/>
            <person name="Hope R."/>
            <person name="Hossain A."/>
            <person name="Karabika E."/>
            <person name="Karaffa L."/>
            <person name="Karanyi Z."/>
            <person name="Krasevec N."/>
            <person name="Kuo A."/>
            <person name="Kusch H."/>
            <person name="LaButti K."/>
            <person name="Lagendijk E.L."/>
            <person name="Lapidus A."/>
            <person name="Levasseur A."/>
            <person name="Lindquist E."/>
            <person name="Lipzen A."/>
            <person name="Logrieco A.F."/>
            <person name="MacCabe A."/>
            <person name="Maekelae M.R."/>
            <person name="Malavazi I."/>
            <person name="Melin P."/>
            <person name="Meyer V."/>
            <person name="Mielnichuk N."/>
            <person name="Miskei M."/>
            <person name="Molnar A.P."/>
            <person name="Mule G."/>
            <person name="Ngan C.Y."/>
            <person name="Orejas M."/>
            <person name="Orosz E."/>
            <person name="Ouedraogo J.P."/>
            <person name="Overkamp K.M."/>
            <person name="Park H.-S."/>
            <person name="Perrone G."/>
            <person name="Piumi F."/>
            <person name="Punt P.J."/>
            <person name="Ram A.F."/>
            <person name="Ramon A."/>
            <person name="Rauscher S."/>
            <person name="Record E."/>
            <person name="Riano-Pachon D.M."/>
            <person name="Robert V."/>
            <person name="Roehrig J."/>
            <person name="Ruller R."/>
            <person name="Salamov A."/>
            <person name="Salih N.S."/>
            <person name="Samson R.A."/>
            <person name="Sandor E."/>
            <person name="Sanguinetti M."/>
            <person name="Schuetze T."/>
            <person name="Sepcic K."/>
            <person name="Shelest E."/>
            <person name="Sherlock G."/>
            <person name="Sophianopoulou V."/>
            <person name="Squina F.M."/>
            <person name="Sun H."/>
            <person name="Susca A."/>
            <person name="Todd R.B."/>
            <person name="Tsang A."/>
            <person name="Unkles S.E."/>
            <person name="van de Wiele N."/>
            <person name="van Rossen-Uffink D."/>
            <person name="Oliveira J.V."/>
            <person name="Vesth T.C."/>
            <person name="Visser J."/>
            <person name="Yu J.-H."/>
            <person name="Zhou M."/>
            <person name="Andersen M.R."/>
            <person name="Archer D.B."/>
            <person name="Baker S.E."/>
            <person name="Benoit I."/>
            <person name="Brakhage A.A."/>
            <person name="Braus G.H."/>
            <person name="Fischer R."/>
            <person name="Frisvad J.C."/>
            <person name="Goldman G.H."/>
            <person name="Houbraken J."/>
            <person name="Oakley B."/>
            <person name="Pocsi I."/>
            <person name="Scazzocchio C."/>
            <person name="Seiboth B."/>
            <person name="vanKuyk P.A."/>
            <person name="Wortman J."/>
            <person name="Dyer P.S."/>
            <person name="Grigoriev I.V."/>
        </authorList>
    </citation>
    <scope>NUCLEOTIDE SEQUENCE [LARGE SCALE GENOMIC DNA]</scope>
    <source>
        <strain evidence="2">CBS 516.65</strain>
    </source>
</reference>
<name>A0A1L9VHR6_ASPGL</name>
<dbReference type="GeneID" id="34461410"/>
<dbReference type="RefSeq" id="XP_022400138.1">
    <property type="nucleotide sequence ID" value="XM_022545149.1"/>
</dbReference>
<organism evidence="1 2">
    <name type="scientific">Aspergillus glaucus CBS 516.65</name>
    <dbReference type="NCBI Taxonomy" id="1160497"/>
    <lineage>
        <taxon>Eukaryota</taxon>
        <taxon>Fungi</taxon>
        <taxon>Dikarya</taxon>
        <taxon>Ascomycota</taxon>
        <taxon>Pezizomycotina</taxon>
        <taxon>Eurotiomycetes</taxon>
        <taxon>Eurotiomycetidae</taxon>
        <taxon>Eurotiales</taxon>
        <taxon>Aspergillaceae</taxon>
        <taxon>Aspergillus</taxon>
        <taxon>Aspergillus subgen. Aspergillus</taxon>
    </lineage>
</organism>
<evidence type="ECO:0000313" key="2">
    <source>
        <dbReference type="Proteomes" id="UP000184300"/>
    </source>
</evidence>
<gene>
    <name evidence="1" type="ORF">ASPGLDRAFT_399405</name>
</gene>
<dbReference type="Proteomes" id="UP000184300">
    <property type="component" value="Unassembled WGS sequence"/>
</dbReference>
<dbReference type="AlphaFoldDB" id="A0A1L9VHR6"/>